<accession>A0ABW4X675</accession>
<dbReference type="InterPro" id="IPR047650">
    <property type="entry name" value="Transpos_IS110"/>
</dbReference>
<evidence type="ECO:0000256" key="1">
    <source>
        <dbReference type="SAM" id="Coils"/>
    </source>
</evidence>
<dbReference type="Pfam" id="PF02371">
    <property type="entry name" value="Transposase_20"/>
    <property type="match status" value="1"/>
</dbReference>
<organism evidence="3 4">
    <name type="scientific">Pontibacter silvestris</name>
    <dbReference type="NCBI Taxonomy" id="2305183"/>
    <lineage>
        <taxon>Bacteria</taxon>
        <taxon>Pseudomonadati</taxon>
        <taxon>Bacteroidota</taxon>
        <taxon>Cytophagia</taxon>
        <taxon>Cytophagales</taxon>
        <taxon>Hymenobacteraceae</taxon>
        <taxon>Pontibacter</taxon>
    </lineage>
</organism>
<dbReference type="PANTHER" id="PTHR33055:SF13">
    <property type="entry name" value="TRANSPOSASE"/>
    <property type="match status" value="1"/>
</dbReference>
<sequence length="213" mass="24500">MGAERNLVPWQPMSRQLYLPRKLTREHEQIHQMRTEVSNRLHAETHSMLASKTTQRRLQKTLKLYDTQLQAIEEEIKATVEEDPLLSDKVAKVTSIKGVGLLTAATVIAETNGFALFTSQKQLTSYAGYDVVENQSGKRNGRTKISKQGNSHIRRILYMPALHAVRRNVPVFRALYDRLTGKGKKKMVAYVAVQKKLLVLIYTLWKRNEVWQE</sequence>
<evidence type="ECO:0000259" key="2">
    <source>
        <dbReference type="Pfam" id="PF02371"/>
    </source>
</evidence>
<evidence type="ECO:0000313" key="4">
    <source>
        <dbReference type="Proteomes" id="UP001597369"/>
    </source>
</evidence>
<protein>
    <submittedName>
        <fullName evidence="3">IS110 family transposase</fullName>
    </submittedName>
</protein>
<comment type="caution">
    <text evidence="3">The sequence shown here is derived from an EMBL/GenBank/DDBJ whole genome shotgun (WGS) entry which is preliminary data.</text>
</comment>
<dbReference type="PANTHER" id="PTHR33055">
    <property type="entry name" value="TRANSPOSASE FOR INSERTION SEQUENCE ELEMENT IS1111A"/>
    <property type="match status" value="1"/>
</dbReference>
<evidence type="ECO:0000313" key="3">
    <source>
        <dbReference type="EMBL" id="MFD2069540.1"/>
    </source>
</evidence>
<feature type="domain" description="Transposase IS116/IS110/IS902 C-terminal" evidence="2">
    <location>
        <begin position="92"/>
        <end position="176"/>
    </location>
</feature>
<keyword evidence="4" id="KW-1185">Reference proteome</keyword>
<keyword evidence="1" id="KW-0175">Coiled coil</keyword>
<feature type="coiled-coil region" evidence="1">
    <location>
        <begin position="55"/>
        <end position="82"/>
    </location>
</feature>
<reference evidence="4" key="1">
    <citation type="journal article" date="2019" name="Int. J. Syst. Evol. Microbiol.">
        <title>The Global Catalogue of Microorganisms (GCM) 10K type strain sequencing project: providing services to taxonomists for standard genome sequencing and annotation.</title>
        <authorList>
            <consortium name="The Broad Institute Genomics Platform"/>
            <consortium name="The Broad Institute Genome Sequencing Center for Infectious Disease"/>
            <person name="Wu L."/>
            <person name="Ma J."/>
        </authorList>
    </citation>
    <scope>NUCLEOTIDE SEQUENCE [LARGE SCALE GENOMIC DNA]</scope>
    <source>
        <strain evidence="4">JCM 16545</strain>
    </source>
</reference>
<feature type="non-terminal residue" evidence="3">
    <location>
        <position position="213"/>
    </location>
</feature>
<proteinExistence type="predicted"/>
<name>A0ABW4X675_9BACT</name>
<dbReference type="InterPro" id="IPR003346">
    <property type="entry name" value="Transposase_20"/>
</dbReference>
<gene>
    <name evidence="3" type="ORF">ACFSKU_21880</name>
</gene>
<dbReference type="Proteomes" id="UP001597369">
    <property type="component" value="Unassembled WGS sequence"/>
</dbReference>
<dbReference type="RefSeq" id="WP_377470839.1">
    <property type="nucleotide sequence ID" value="NZ_JBHUHV010000074.1"/>
</dbReference>
<dbReference type="EMBL" id="JBHUHV010000074">
    <property type="protein sequence ID" value="MFD2069540.1"/>
    <property type="molecule type" value="Genomic_DNA"/>
</dbReference>